<evidence type="ECO:0000313" key="5">
    <source>
        <dbReference type="Proteomes" id="UP000886780"/>
    </source>
</evidence>
<comment type="caution">
    <text evidence="4">The sequence shown here is derived from an EMBL/GenBank/DDBJ whole genome shotgun (WGS) entry which is preliminary data.</text>
</comment>
<dbReference type="AlphaFoldDB" id="A0A9D2AX30"/>
<comment type="similarity">
    <text evidence="1">Belongs to the IMPACT family.</text>
</comment>
<evidence type="ECO:0000313" key="4">
    <source>
        <dbReference type="EMBL" id="HIX53110.1"/>
    </source>
</evidence>
<dbReference type="InterPro" id="IPR036956">
    <property type="entry name" value="Impact_N_sf"/>
</dbReference>
<reference evidence="4" key="2">
    <citation type="submission" date="2021-04" db="EMBL/GenBank/DDBJ databases">
        <authorList>
            <person name="Gilroy R."/>
        </authorList>
    </citation>
    <scope>NUCLEOTIDE SEQUENCE</scope>
    <source>
        <strain evidence="4">ChiGjej4B4-12881</strain>
    </source>
</reference>
<feature type="domain" description="UPF0029" evidence="3">
    <location>
        <begin position="140"/>
        <end position="195"/>
    </location>
</feature>
<organism evidence="4 5">
    <name type="scientific">Candidatus Lachnoclostridium stercoripullorum</name>
    <dbReference type="NCBI Taxonomy" id="2838635"/>
    <lineage>
        <taxon>Bacteria</taxon>
        <taxon>Bacillati</taxon>
        <taxon>Bacillota</taxon>
        <taxon>Clostridia</taxon>
        <taxon>Lachnospirales</taxon>
        <taxon>Lachnospiraceae</taxon>
    </lineage>
</organism>
<dbReference type="Proteomes" id="UP000886780">
    <property type="component" value="Unassembled WGS sequence"/>
</dbReference>
<dbReference type="Pfam" id="PF01205">
    <property type="entry name" value="Impact_N"/>
    <property type="match status" value="1"/>
</dbReference>
<dbReference type="PANTHER" id="PTHR16301:SF20">
    <property type="entry name" value="IMPACT FAMILY MEMBER YIGZ"/>
    <property type="match status" value="1"/>
</dbReference>
<dbReference type="InterPro" id="IPR020568">
    <property type="entry name" value="Ribosomal_Su5_D2-typ_SF"/>
</dbReference>
<dbReference type="EMBL" id="DXEU01000182">
    <property type="protein sequence ID" value="HIX53110.1"/>
    <property type="molecule type" value="Genomic_DNA"/>
</dbReference>
<dbReference type="GO" id="GO:0005737">
    <property type="term" value="C:cytoplasm"/>
    <property type="evidence" value="ECO:0007669"/>
    <property type="project" value="TreeGrafter"/>
</dbReference>
<accession>A0A9D2AX30</accession>
<dbReference type="InterPro" id="IPR035647">
    <property type="entry name" value="EFG_III/V"/>
</dbReference>
<dbReference type="InterPro" id="IPR015796">
    <property type="entry name" value="Impact_YigZ-like"/>
</dbReference>
<dbReference type="PANTHER" id="PTHR16301">
    <property type="entry name" value="IMPACT-RELATED"/>
    <property type="match status" value="1"/>
</dbReference>
<dbReference type="InterPro" id="IPR020569">
    <property type="entry name" value="UPF0029_Impact_CS"/>
</dbReference>
<proteinExistence type="inferred from homology"/>
<evidence type="ECO:0000259" key="2">
    <source>
        <dbReference type="Pfam" id="PF01205"/>
    </source>
</evidence>
<dbReference type="Gene3D" id="3.30.230.30">
    <property type="entry name" value="Impact, N-terminal domain"/>
    <property type="match status" value="1"/>
</dbReference>
<dbReference type="GO" id="GO:0006446">
    <property type="term" value="P:regulation of translational initiation"/>
    <property type="evidence" value="ECO:0007669"/>
    <property type="project" value="TreeGrafter"/>
</dbReference>
<gene>
    <name evidence="4" type="ORF">IAA28_09925</name>
</gene>
<dbReference type="InterPro" id="IPR023582">
    <property type="entry name" value="Impact"/>
</dbReference>
<dbReference type="InterPro" id="IPR001498">
    <property type="entry name" value="Impact_N"/>
</dbReference>
<evidence type="ECO:0000259" key="3">
    <source>
        <dbReference type="Pfam" id="PF09186"/>
    </source>
</evidence>
<sequence length="216" mass="23653">MIPEYKILYEGGSGEIIEKKSRFIATLRPVESEEEAYAFIEEMRKKYWDATHNCSAFVVGERGELARCSDDGEPSQTAGRPMLDVLLGEEIRNVCAVVTRYFGGTLLGTGGLVRAYSGAVKEGLAHCTVVTKRLAKELAVTTDYSGVGKIQYLAAQSGITTLDSQYGADVTFSFLVPTGQADSFMVLLTEGTNGRCAMEVKRELYYGLINKNVILF</sequence>
<reference evidence="4" key="1">
    <citation type="journal article" date="2021" name="PeerJ">
        <title>Extensive microbial diversity within the chicken gut microbiome revealed by metagenomics and culture.</title>
        <authorList>
            <person name="Gilroy R."/>
            <person name="Ravi A."/>
            <person name="Getino M."/>
            <person name="Pursley I."/>
            <person name="Horton D.L."/>
            <person name="Alikhan N.F."/>
            <person name="Baker D."/>
            <person name="Gharbi K."/>
            <person name="Hall N."/>
            <person name="Watson M."/>
            <person name="Adriaenssens E.M."/>
            <person name="Foster-Nyarko E."/>
            <person name="Jarju S."/>
            <person name="Secka A."/>
            <person name="Antonio M."/>
            <person name="Oren A."/>
            <person name="Chaudhuri R.R."/>
            <person name="La Ragione R."/>
            <person name="Hildebrand F."/>
            <person name="Pallen M.J."/>
        </authorList>
    </citation>
    <scope>NUCLEOTIDE SEQUENCE</scope>
    <source>
        <strain evidence="4">ChiGjej4B4-12881</strain>
    </source>
</reference>
<dbReference type="InterPro" id="IPR015269">
    <property type="entry name" value="UPF0029_Impact_C"/>
</dbReference>
<evidence type="ECO:0000256" key="1">
    <source>
        <dbReference type="ARBA" id="ARBA00007665"/>
    </source>
</evidence>
<dbReference type="PROSITE" id="PS00910">
    <property type="entry name" value="UPF0029"/>
    <property type="match status" value="1"/>
</dbReference>
<protein>
    <submittedName>
        <fullName evidence="4">YigZ family protein</fullName>
    </submittedName>
</protein>
<dbReference type="Gene3D" id="3.30.70.240">
    <property type="match status" value="1"/>
</dbReference>
<feature type="domain" description="Impact N-terminal" evidence="2">
    <location>
        <begin position="19"/>
        <end position="123"/>
    </location>
</feature>
<name>A0A9D2AX30_9FIRM</name>
<dbReference type="SUPFAM" id="SSF54980">
    <property type="entry name" value="EF-G C-terminal domain-like"/>
    <property type="match status" value="1"/>
</dbReference>
<dbReference type="Pfam" id="PF09186">
    <property type="entry name" value="DUF1949"/>
    <property type="match status" value="1"/>
</dbReference>
<dbReference type="SUPFAM" id="SSF54211">
    <property type="entry name" value="Ribosomal protein S5 domain 2-like"/>
    <property type="match status" value="1"/>
</dbReference>
<dbReference type="NCBIfam" id="TIGR00257">
    <property type="entry name" value="IMPACT_YIGZ"/>
    <property type="match status" value="1"/>
</dbReference>